<keyword evidence="5" id="KW-0472">Membrane</keyword>
<dbReference type="Pfam" id="PF00535">
    <property type="entry name" value="Glycos_transf_2"/>
    <property type="match status" value="1"/>
</dbReference>
<keyword evidence="2" id="KW-1003">Cell membrane</keyword>
<dbReference type="InterPro" id="IPR029044">
    <property type="entry name" value="Nucleotide-diphossugar_trans"/>
</dbReference>
<evidence type="ECO:0000313" key="8">
    <source>
        <dbReference type="Proteomes" id="UP001241605"/>
    </source>
</evidence>
<evidence type="ECO:0000259" key="6">
    <source>
        <dbReference type="Pfam" id="PF00535"/>
    </source>
</evidence>
<keyword evidence="4 7" id="KW-0808">Transferase</keyword>
<evidence type="ECO:0000256" key="5">
    <source>
        <dbReference type="ARBA" id="ARBA00023136"/>
    </source>
</evidence>
<proteinExistence type="predicted"/>
<protein>
    <submittedName>
        <fullName evidence="7">Glycosyltransferase</fullName>
        <ecNumber evidence="7">2.4.-.-</ecNumber>
    </submittedName>
</protein>
<accession>A0ABY8QII5</accession>
<evidence type="ECO:0000256" key="4">
    <source>
        <dbReference type="ARBA" id="ARBA00022679"/>
    </source>
</evidence>
<keyword evidence="8" id="KW-1185">Reference proteome</keyword>
<dbReference type="Gene3D" id="3.90.550.10">
    <property type="entry name" value="Spore Coat Polysaccharide Biosynthesis Protein SpsA, Chain A"/>
    <property type="match status" value="1"/>
</dbReference>
<dbReference type="InterPro" id="IPR001173">
    <property type="entry name" value="Glyco_trans_2-like"/>
</dbReference>
<dbReference type="EMBL" id="CP124616">
    <property type="protein sequence ID" value="WGW04466.1"/>
    <property type="molecule type" value="Genomic_DNA"/>
</dbReference>
<dbReference type="PANTHER" id="PTHR43646">
    <property type="entry name" value="GLYCOSYLTRANSFERASE"/>
    <property type="match status" value="1"/>
</dbReference>
<dbReference type="EC" id="2.4.-.-" evidence="7"/>
<gene>
    <name evidence="7" type="ORF">QF118_02655</name>
</gene>
<dbReference type="GO" id="GO:0016757">
    <property type="term" value="F:glycosyltransferase activity"/>
    <property type="evidence" value="ECO:0007669"/>
    <property type="project" value="UniProtKB-KW"/>
</dbReference>
<dbReference type="PANTHER" id="PTHR43646:SF2">
    <property type="entry name" value="GLYCOSYLTRANSFERASE 2-LIKE DOMAIN-CONTAINING PROTEIN"/>
    <property type="match status" value="1"/>
</dbReference>
<dbReference type="Proteomes" id="UP001241605">
    <property type="component" value="Chromosome"/>
</dbReference>
<evidence type="ECO:0000256" key="1">
    <source>
        <dbReference type="ARBA" id="ARBA00004236"/>
    </source>
</evidence>
<evidence type="ECO:0000256" key="2">
    <source>
        <dbReference type="ARBA" id="ARBA00022475"/>
    </source>
</evidence>
<evidence type="ECO:0000256" key="3">
    <source>
        <dbReference type="ARBA" id="ARBA00022676"/>
    </source>
</evidence>
<sequence length="285" mass="30418">MVNGIAAQAGLVSIILPANNEAALIGGCLESILASVWDRPETVEVVLVANGCSDDTAQIGLKYVPEFERKSWCLTVLDLAAGGKLGALNAGDAAASGAIRIYLDADVTVTPGLLSELTQALSTDQPRYASGQVRITAQGGISRAYARIWQQVPFMADCVPGCGVFAVNAAGRARWGAFPDIISDDTFVRLSFAPDERIGVRAPYCWPIAEGLGNLVRVRRRQDVGVDQIAEQYPALLANDDKPAFPLSRKLAIALRDPIGFAIYSGVALFVRLTKRQSSGWSRGR</sequence>
<organism evidence="7 8">
    <name type="scientific">Tropicibacter oceani</name>
    <dbReference type="NCBI Taxonomy" id="3058420"/>
    <lineage>
        <taxon>Bacteria</taxon>
        <taxon>Pseudomonadati</taxon>
        <taxon>Pseudomonadota</taxon>
        <taxon>Alphaproteobacteria</taxon>
        <taxon>Rhodobacterales</taxon>
        <taxon>Roseobacteraceae</taxon>
        <taxon>Tropicibacter</taxon>
    </lineage>
</organism>
<dbReference type="SUPFAM" id="SSF53448">
    <property type="entry name" value="Nucleotide-diphospho-sugar transferases"/>
    <property type="match status" value="1"/>
</dbReference>
<feature type="domain" description="Glycosyltransferase 2-like" evidence="6">
    <location>
        <begin position="13"/>
        <end position="146"/>
    </location>
</feature>
<keyword evidence="3 7" id="KW-0328">Glycosyltransferase</keyword>
<name>A0ABY8QII5_9RHOB</name>
<comment type="subcellular location">
    <subcellularLocation>
        <location evidence="1">Cell membrane</location>
    </subcellularLocation>
</comment>
<reference evidence="7 8" key="1">
    <citation type="submission" date="2023-05" db="EMBL/GenBank/DDBJ databases">
        <title>YMD87, complete Genome.</title>
        <authorList>
            <person name="Zhang J."/>
            <person name="Xu X."/>
        </authorList>
    </citation>
    <scope>NUCLEOTIDE SEQUENCE [LARGE SCALE GENOMIC DNA]</scope>
    <source>
        <strain evidence="7 8">YMD87</strain>
    </source>
</reference>
<evidence type="ECO:0000313" key="7">
    <source>
        <dbReference type="EMBL" id="WGW04466.1"/>
    </source>
</evidence>